<proteinExistence type="predicted"/>
<accession>A0ABQ3XHJ8</accession>
<sequence>MSDMRLTRLRAQLVVGLLVVSAAVVVVVAVTRDSQADASAGRGCPPGAVLVNTDLPQDAADVTLRVLNGTGTAGLADRVSTEFGERGFRMQAPGKSTISYDQVAVVRYGPRTVGAAQWIRAHFLGAAEPRYSPERNTDVIDVVVGARYQQLATFTEVNQSMAQLSEPDLPPGACAA</sequence>
<organism evidence="2 3">
    <name type="scientific">Actinoplanes couchii</name>
    <dbReference type="NCBI Taxonomy" id="403638"/>
    <lineage>
        <taxon>Bacteria</taxon>
        <taxon>Bacillati</taxon>
        <taxon>Actinomycetota</taxon>
        <taxon>Actinomycetes</taxon>
        <taxon>Micromonosporales</taxon>
        <taxon>Micromonosporaceae</taxon>
        <taxon>Actinoplanes</taxon>
    </lineage>
</organism>
<reference evidence="2 3" key="1">
    <citation type="submission" date="2021-01" db="EMBL/GenBank/DDBJ databases">
        <title>Whole genome shotgun sequence of Actinoplanes couchii NBRC 106145.</title>
        <authorList>
            <person name="Komaki H."/>
            <person name="Tamura T."/>
        </authorList>
    </citation>
    <scope>NUCLEOTIDE SEQUENCE [LARGE SCALE GENOMIC DNA]</scope>
    <source>
        <strain evidence="2 3">NBRC 106145</strain>
    </source>
</reference>
<name>A0ABQ3XHJ8_9ACTN</name>
<dbReference type="EMBL" id="BOMG01000079">
    <property type="protein sequence ID" value="GID57968.1"/>
    <property type="molecule type" value="Genomic_DNA"/>
</dbReference>
<evidence type="ECO:0000259" key="1">
    <source>
        <dbReference type="Pfam" id="PF13399"/>
    </source>
</evidence>
<protein>
    <recommendedName>
        <fullName evidence="1">LytR/CpsA/Psr regulator C-terminal domain-containing protein</fullName>
    </recommendedName>
</protein>
<gene>
    <name evidence="2" type="ORF">Aco03nite_063720</name>
</gene>
<dbReference type="InterPro" id="IPR027381">
    <property type="entry name" value="LytR/CpsA/Psr_C"/>
</dbReference>
<comment type="caution">
    <text evidence="2">The sequence shown here is derived from an EMBL/GenBank/DDBJ whole genome shotgun (WGS) entry which is preliminary data.</text>
</comment>
<keyword evidence="3" id="KW-1185">Reference proteome</keyword>
<dbReference type="Proteomes" id="UP000612282">
    <property type="component" value="Unassembled WGS sequence"/>
</dbReference>
<feature type="domain" description="LytR/CpsA/Psr regulator C-terminal" evidence="1">
    <location>
        <begin position="61"/>
        <end position="148"/>
    </location>
</feature>
<evidence type="ECO:0000313" key="3">
    <source>
        <dbReference type="Proteomes" id="UP000612282"/>
    </source>
</evidence>
<dbReference type="Pfam" id="PF13399">
    <property type="entry name" value="LytR_C"/>
    <property type="match status" value="1"/>
</dbReference>
<dbReference type="Gene3D" id="3.30.70.2390">
    <property type="match status" value="1"/>
</dbReference>
<evidence type="ECO:0000313" key="2">
    <source>
        <dbReference type="EMBL" id="GID57968.1"/>
    </source>
</evidence>